<feature type="transmembrane region" description="Helical" evidence="1">
    <location>
        <begin position="341"/>
        <end position="360"/>
    </location>
</feature>
<evidence type="ECO:0008006" key="4">
    <source>
        <dbReference type="Google" id="ProtNLM"/>
    </source>
</evidence>
<feature type="transmembrane region" description="Helical" evidence="1">
    <location>
        <begin position="246"/>
        <end position="266"/>
    </location>
</feature>
<keyword evidence="3" id="KW-1185">Reference proteome</keyword>
<dbReference type="EMBL" id="CXWC01000015">
    <property type="protein sequence ID" value="CTQ78692.1"/>
    <property type="molecule type" value="Genomic_DNA"/>
</dbReference>
<gene>
    <name evidence="2" type="ORF">LA5096_05776</name>
</gene>
<reference evidence="3" key="1">
    <citation type="submission" date="2015-07" db="EMBL/GenBank/DDBJ databases">
        <authorList>
            <person name="Rodrigo-Torres Lidia"/>
            <person name="Arahal R.David."/>
        </authorList>
    </citation>
    <scope>NUCLEOTIDE SEQUENCE [LARGE SCALE GENOMIC DNA]</scope>
    <source>
        <strain evidence="3">CECT 5096</strain>
    </source>
</reference>
<evidence type="ECO:0000313" key="2">
    <source>
        <dbReference type="EMBL" id="CTQ78692.1"/>
    </source>
</evidence>
<evidence type="ECO:0000256" key="1">
    <source>
        <dbReference type="SAM" id="Phobius"/>
    </source>
</evidence>
<keyword evidence="1" id="KW-1133">Transmembrane helix</keyword>
<dbReference type="GeneID" id="97673016"/>
<name>A0A0M6ZIH9_9HYPH</name>
<keyword evidence="1" id="KW-0812">Transmembrane</keyword>
<feature type="transmembrane region" description="Helical" evidence="1">
    <location>
        <begin position="217"/>
        <end position="239"/>
    </location>
</feature>
<accession>A0A0M6ZIH9</accession>
<evidence type="ECO:0000313" key="3">
    <source>
        <dbReference type="Proteomes" id="UP000049983"/>
    </source>
</evidence>
<dbReference type="RefSeq" id="WP_055120299.1">
    <property type="nucleotide sequence ID" value="NZ_CXWA01000009.1"/>
</dbReference>
<feature type="transmembrane region" description="Helical" evidence="1">
    <location>
        <begin position="312"/>
        <end position="329"/>
    </location>
</feature>
<keyword evidence="1" id="KW-0472">Membrane</keyword>
<protein>
    <recommendedName>
        <fullName evidence="4">DUF2029 domain-containing protein</fullName>
    </recommendedName>
</protein>
<feature type="transmembrane region" description="Helical" evidence="1">
    <location>
        <begin position="138"/>
        <end position="159"/>
    </location>
</feature>
<proteinExistence type="predicted"/>
<dbReference type="STRING" id="311410.LA5095_05201"/>
<organism evidence="2 3">
    <name type="scientific">Roseibium album</name>
    <dbReference type="NCBI Taxonomy" id="311410"/>
    <lineage>
        <taxon>Bacteria</taxon>
        <taxon>Pseudomonadati</taxon>
        <taxon>Pseudomonadota</taxon>
        <taxon>Alphaproteobacteria</taxon>
        <taxon>Hyphomicrobiales</taxon>
        <taxon>Stappiaceae</taxon>
        <taxon>Roseibium</taxon>
    </lineage>
</organism>
<dbReference type="OrthoDB" id="8435158at2"/>
<sequence>MTIETAFGHRSGPLSNALGRIFSTNVVNTISVGVFSLIVLGTLALAYFNPVYNWDILAYVGIAVEDRLETAEEIHATAYKEVQDAASDLQFYKVTASIPYRVGQYENPEHFVSLFPMYRVKVAYTEAIKILGDVAGHVHATTIISTASAALVGFIIIVWSFRRDFVQGLLVVGPVAILIGYVFSAREATPDLMMAVFSLPAIYFVCREKPLFAAPFLYLMFLVRPDGILLFFALLLASLALGKHRLIYLGLFVACVFLYFPVVGSADHPGWWTHFYFSNIEYQDDMRGFAPAFDATLYVKALVVNLARTVQTYDWLMLLAVFLFGFVLLVRSGREISKGQWIAVIALTLCIGGKFVTFPLPDDRIYLPYMLPLLLVLMEIWRPEFSYPAERIRSDQ</sequence>
<dbReference type="Proteomes" id="UP000049983">
    <property type="component" value="Unassembled WGS sequence"/>
</dbReference>
<dbReference type="AlphaFoldDB" id="A0A0M6ZIH9"/>
<feature type="transmembrane region" description="Helical" evidence="1">
    <location>
        <begin position="165"/>
        <end position="183"/>
    </location>
</feature>
<feature type="transmembrane region" description="Helical" evidence="1">
    <location>
        <begin position="26"/>
        <end position="48"/>
    </location>
</feature>